<accession>A0A392MQY4</accession>
<evidence type="ECO:0000313" key="1">
    <source>
        <dbReference type="EMBL" id="MCH89515.1"/>
    </source>
</evidence>
<protein>
    <submittedName>
        <fullName evidence="1">Endonuclease/exonuclease/phosphatase family protein</fullName>
    </submittedName>
</protein>
<proteinExistence type="predicted"/>
<evidence type="ECO:0000313" key="2">
    <source>
        <dbReference type="Proteomes" id="UP000265520"/>
    </source>
</evidence>
<dbReference type="EMBL" id="LXQA010016311">
    <property type="protein sequence ID" value="MCH89515.1"/>
    <property type="molecule type" value="Genomic_DNA"/>
</dbReference>
<dbReference type="GO" id="GO:0004527">
    <property type="term" value="F:exonuclease activity"/>
    <property type="evidence" value="ECO:0007669"/>
    <property type="project" value="UniProtKB-KW"/>
</dbReference>
<keyword evidence="1" id="KW-0540">Nuclease</keyword>
<dbReference type="AlphaFoldDB" id="A0A392MQY4"/>
<gene>
    <name evidence="1" type="ORF">A2U01_0010411</name>
</gene>
<reference evidence="1 2" key="1">
    <citation type="journal article" date="2018" name="Front. Plant Sci.">
        <title>Red Clover (Trifolium pratense) and Zigzag Clover (T. medium) - A Picture of Genomic Similarities and Differences.</title>
        <authorList>
            <person name="Dluhosova J."/>
            <person name="Istvanek J."/>
            <person name="Nedelnik J."/>
            <person name="Repkova J."/>
        </authorList>
    </citation>
    <scope>NUCLEOTIDE SEQUENCE [LARGE SCALE GENOMIC DNA]</scope>
    <source>
        <strain evidence="2">cv. 10/8</strain>
        <tissue evidence="1">Leaf</tissue>
    </source>
</reference>
<keyword evidence="1" id="KW-0378">Hydrolase</keyword>
<organism evidence="1 2">
    <name type="scientific">Trifolium medium</name>
    <dbReference type="NCBI Taxonomy" id="97028"/>
    <lineage>
        <taxon>Eukaryota</taxon>
        <taxon>Viridiplantae</taxon>
        <taxon>Streptophyta</taxon>
        <taxon>Embryophyta</taxon>
        <taxon>Tracheophyta</taxon>
        <taxon>Spermatophyta</taxon>
        <taxon>Magnoliopsida</taxon>
        <taxon>eudicotyledons</taxon>
        <taxon>Gunneridae</taxon>
        <taxon>Pentapetalae</taxon>
        <taxon>rosids</taxon>
        <taxon>fabids</taxon>
        <taxon>Fabales</taxon>
        <taxon>Fabaceae</taxon>
        <taxon>Papilionoideae</taxon>
        <taxon>50 kb inversion clade</taxon>
        <taxon>NPAAA clade</taxon>
        <taxon>Hologalegina</taxon>
        <taxon>IRL clade</taxon>
        <taxon>Trifolieae</taxon>
        <taxon>Trifolium</taxon>
    </lineage>
</organism>
<keyword evidence="1" id="KW-0269">Exonuclease</keyword>
<keyword evidence="2" id="KW-1185">Reference proteome</keyword>
<sequence>ILSEAFPIVVYVDEENWGPKPFRMLKRWTELLGYRKFVIEKWRSYNVFGWGRNIVGRITEAKGRRNDLDVKGEEFGRSEEEREELRFLSSQFFHGVMSNRKRGNAIHNLVVEGAQLEGLVEIHNVVYNHFEQHFQAPIVDRPRIDNLQF</sequence>
<dbReference type="GO" id="GO:0004519">
    <property type="term" value="F:endonuclease activity"/>
    <property type="evidence" value="ECO:0007669"/>
    <property type="project" value="UniProtKB-KW"/>
</dbReference>
<feature type="non-terminal residue" evidence="1">
    <location>
        <position position="1"/>
    </location>
</feature>
<keyword evidence="1" id="KW-0255">Endonuclease</keyword>
<dbReference type="Proteomes" id="UP000265520">
    <property type="component" value="Unassembled WGS sequence"/>
</dbReference>
<comment type="caution">
    <text evidence="1">The sequence shown here is derived from an EMBL/GenBank/DDBJ whole genome shotgun (WGS) entry which is preliminary data.</text>
</comment>
<name>A0A392MQY4_9FABA</name>